<dbReference type="PANTHER" id="PTHR46986">
    <property type="entry name" value="ENDORIBONUCLEASE YBEY, CHLOROPLASTIC"/>
    <property type="match status" value="1"/>
</dbReference>
<dbReference type="EMBL" id="JADZLT010000049">
    <property type="protein sequence ID" value="MBH0237632.1"/>
    <property type="molecule type" value="Genomic_DNA"/>
</dbReference>
<dbReference type="HAMAP" id="MF_00009">
    <property type="entry name" value="Endoribonucl_YbeY"/>
    <property type="match status" value="1"/>
</dbReference>
<gene>
    <name evidence="7 8" type="primary">ybeY</name>
    <name evidence="8" type="ORF">I5731_07365</name>
</gene>
<comment type="subcellular location">
    <subcellularLocation>
        <location evidence="7">Cytoplasm</location>
    </subcellularLocation>
</comment>
<dbReference type="InterPro" id="IPR023091">
    <property type="entry name" value="MetalPrtase_cat_dom_sf_prd"/>
</dbReference>
<organism evidence="8 9">
    <name type="scientific">Methylobrevis albus</name>
    <dbReference type="NCBI Taxonomy" id="2793297"/>
    <lineage>
        <taxon>Bacteria</taxon>
        <taxon>Pseudomonadati</taxon>
        <taxon>Pseudomonadota</taxon>
        <taxon>Alphaproteobacteria</taxon>
        <taxon>Hyphomicrobiales</taxon>
        <taxon>Pleomorphomonadaceae</taxon>
        <taxon>Methylobrevis</taxon>
    </lineage>
</organism>
<dbReference type="EC" id="3.1.-.-" evidence="7"/>
<dbReference type="GO" id="GO:0008270">
    <property type="term" value="F:zinc ion binding"/>
    <property type="evidence" value="ECO:0007669"/>
    <property type="project" value="UniProtKB-UniRule"/>
</dbReference>
<keyword evidence="6 7" id="KW-0862">Zinc</keyword>
<dbReference type="GO" id="GO:0006364">
    <property type="term" value="P:rRNA processing"/>
    <property type="evidence" value="ECO:0007669"/>
    <property type="project" value="UniProtKB-UniRule"/>
</dbReference>
<evidence type="ECO:0000313" key="9">
    <source>
        <dbReference type="Proteomes" id="UP000631694"/>
    </source>
</evidence>
<dbReference type="PROSITE" id="PS01306">
    <property type="entry name" value="UPF0054"/>
    <property type="match status" value="1"/>
</dbReference>
<evidence type="ECO:0000313" key="8">
    <source>
        <dbReference type="EMBL" id="MBH0237632.1"/>
    </source>
</evidence>
<accession>A0A931HZJ5</accession>
<comment type="caution">
    <text evidence="8">The sequence shown here is derived from an EMBL/GenBank/DDBJ whole genome shotgun (WGS) entry which is preliminary data.</text>
</comment>
<keyword evidence="5 7" id="KW-0378">Hydrolase</keyword>
<comment type="cofactor">
    <cofactor evidence="7">
        <name>Zn(2+)</name>
        <dbReference type="ChEBI" id="CHEBI:29105"/>
    </cofactor>
    <text evidence="7">Binds 1 zinc ion.</text>
</comment>
<evidence type="ECO:0000256" key="7">
    <source>
        <dbReference type="HAMAP-Rule" id="MF_00009"/>
    </source>
</evidence>
<evidence type="ECO:0000256" key="6">
    <source>
        <dbReference type="ARBA" id="ARBA00022833"/>
    </source>
</evidence>
<keyword evidence="9" id="KW-1185">Reference proteome</keyword>
<keyword evidence="3 7" id="KW-0479">Metal-binding</keyword>
<feature type="binding site" evidence="7">
    <location>
        <position position="137"/>
    </location>
    <ligand>
        <name>Zn(2+)</name>
        <dbReference type="ChEBI" id="CHEBI:29105"/>
        <note>catalytic</note>
    </ligand>
</feature>
<feature type="binding site" evidence="7">
    <location>
        <position position="143"/>
    </location>
    <ligand>
        <name>Zn(2+)</name>
        <dbReference type="ChEBI" id="CHEBI:29105"/>
        <note>catalytic</note>
    </ligand>
</feature>
<dbReference type="AlphaFoldDB" id="A0A931HZJ5"/>
<evidence type="ECO:0000256" key="5">
    <source>
        <dbReference type="ARBA" id="ARBA00022801"/>
    </source>
</evidence>
<keyword evidence="7" id="KW-0698">rRNA processing</keyword>
<proteinExistence type="inferred from homology"/>
<comment type="function">
    <text evidence="7">Single strand-specific metallo-endoribonuclease involved in late-stage 70S ribosome quality control and in maturation of the 3' terminus of the 16S rRNA.</text>
</comment>
<dbReference type="InterPro" id="IPR020549">
    <property type="entry name" value="YbeY_CS"/>
</dbReference>
<dbReference type="GO" id="GO:0005737">
    <property type="term" value="C:cytoplasm"/>
    <property type="evidence" value="ECO:0007669"/>
    <property type="project" value="UniProtKB-SubCell"/>
</dbReference>
<name>A0A931HZJ5_9HYPH</name>
<evidence type="ECO:0000256" key="3">
    <source>
        <dbReference type="ARBA" id="ARBA00022723"/>
    </source>
</evidence>
<dbReference type="NCBIfam" id="TIGR00043">
    <property type="entry name" value="rRNA maturation RNase YbeY"/>
    <property type="match status" value="1"/>
</dbReference>
<evidence type="ECO:0000256" key="2">
    <source>
        <dbReference type="ARBA" id="ARBA00022722"/>
    </source>
</evidence>
<evidence type="ECO:0000256" key="4">
    <source>
        <dbReference type="ARBA" id="ARBA00022759"/>
    </source>
</evidence>
<dbReference type="GO" id="GO:0004222">
    <property type="term" value="F:metalloendopeptidase activity"/>
    <property type="evidence" value="ECO:0007669"/>
    <property type="project" value="InterPro"/>
</dbReference>
<sequence length="182" mass="19003">MADDDSEDGPEGLGLVVDLIVEDEAWGDPAALQALADRAAAAVAATMEAEVEILPGTEVAVVLTDDAAIRALNRDHRGIDKATNVLSFPMHEPDEAVVGPLLGDIIVARETVTREADEAGLSIEHHLAHMLVHGLLHLFGHDHGEEDEAETMEALETAILGGLGIADPYAGSEPVRAGSPGD</sequence>
<dbReference type="Gene3D" id="3.40.390.30">
    <property type="entry name" value="Metalloproteases ('zincins'), catalytic domain"/>
    <property type="match status" value="1"/>
</dbReference>
<dbReference type="PANTHER" id="PTHR46986:SF1">
    <property type="entry name" value="ENDORIBONUCLEASE YBEY, CHLOROPLASTIC"/>
    <property type="match status" value="1"/>
</dbReference>
<dbReference type="GO" id="GO:0004521">
    <property type="term" value="F:RNA endonuclease activity"/>
    <property type="evidence" value="ECO:0007669"/>
    <property type="project" value="UniProtKB-UniRule"/>
</dbReference>
<keyword evidence="7" id="KW-0690">Ribosome biogenesis</keyword>
<dbReference type="Pfam" id="PF02130">
    <property type="entry name" value="YbeY"/>
    <property type="match status" value="1"/>
</dbReference>
<comment type="similarity">
    <text evidence="1 7">Belongs to the endoribonuclease YbeY family.</text>
</comment>
<dbReference type="Proteomes" id="UP000631694">
    <property type="component" value="Unassembled WGS sequence"/>
</dbReference>
<keyword evidence="4 7" id="KW-0255">Endonuclease</keyword>
<protein>
    <recommendedName>
        <fullName evidence="7">Endoribonuclease YbeY</fullName>
        <ecNumber evidence="7">3.1.-.-</ecNumber>
    </recommendedName>
</protein>
<evidence type="ECO:0000256" key="1">
    <source>
        <dbReference type="ARBA" id="ARBA00010875"/>
    </source>
</evidence>
<keyword evidence="2 7" id="KW-0540">Nuclease</keyword>
<feature type="binding site" evidence="7">
    <location>
        <position position="133"/>
    </location>
    <ligand>
        <name>Zn(2+)</name>
        <dbReference type="ChEBI" id="CHEBI:29105"/>
        <note>catalytic</note>
    </ligand>
</feature>
<keyword evidence="7" id="KW-0963">Cytoplasm</keyword>
<dbReference type="SUPFAM" id="SSF55486">
    <property type="entry name" value="Metalloproteases ('zincins'), catalytic domain"/>
    <property type="match status" value="1"/>
</dbReference>
<dbReference type="InterPro" id="IPR002036">
    <property type="entry name" value="YbeY"/>
</dbReference>
<reference evidence="8" key="1">
    <citation type="submission" date="2020-12" db="EMBL/GenBank/DDBJ databases">
        <title>Methylobrevis albus sp. nov., isolated from fresh water lack sediment.</title>
        <authorList>
            <person name="Zou Q."/>
        </authorList>
    </citation>
    <scope>NUCLEOTIDE SEQUENCE</scope>
    <source>
        <strain evidence="8">L22</strain>
    </source>
</reference>